<keyword evidence="7" id="KW-0496">Mitochondrion</keyword>
<evidence type="ECO:0000256" key="9">
    <source>
        <dbReference type="ARBA" id="ARBA00025716"/>
    </source>
</evidence>
<evidence type="ECO:0000256" key="4">
    <source>
        <dbReference type="ARBA" id="ARBA00022787"/>
    </source>
</evidence>
<evidence type="ECO:0000256" key="6">
    <source>
        <dbReference type="ARBA" id="ARBA00022989"/>
    </source>
</evidence>
<evidence type="ECO:0000256" key="7">
    <source>
        <dbReference type="ARBA" id="ARBA00023128"/>
    </source>
</evidence>
<comment type="caution">
    <text evidence="11">The sequence shown here is derived from an EMBL/GenBank/DDBJ whole genome shotgun (WGS) entry which is preliminary data.</text>
</comment>
<evidence type="ECO:0000256" key="3">
    <source>
        <dbReference type="ARBA" id="ARBA00022692"/>
    </source>
</evidence>
<keyword evidence="4" id="KW-1000">Mitochondrion outer membrane</keyword>
<reference evidence="11" key="1">
    <citation type="journal article" date="2021" name="IMA Fungus">
        <title>Genomic characterization of three marine fungi, including Emericellopsis atlantica sp. nov. with signatures of a generalist lifestyle and marine biomass degradation.</title>
        <authorList>
            <person name="Hagestad O.C."/>
            <person name="Hou L."/>
            <person name="Andersen J.H."/>
            <person name="Hansen E.H."/>
            <person name="Altermark B."/>
            <person name="Li C."/>
            <person name="Kuhnert E."/>
            <person name="Cox R.J."/>
            <person name="Crous P.W."/>
            <person name="Spatafora J.W."/>
            <person name="Lail K."/>
            <person name="Amirebrahimi M."/>
            <person name="Lipzen A."/>
            <person name="Pangilinan J."/>
            <person name="Andreopoulos W."/>
            <person name="Hayes R.D."/>
            <person name="Ng V."/>
            <person name="Grigoriev I.V."/>
            <person name="Jackson S.A."/>
            <person name="Sutton T.D.S."/>
            <person name="Dobson A.D.W."/>
            <person name="Rama T."/>
        </authorList>
    </citation>
    <scope>NUCLEOTIDE SEQUENCE</scope>
    <source>
        <strain evidence="11">TRa3180A</strain>
    </source>
</reference>
<name>A0A9P7YUL4_9HELO</name>
<dbReference type="Pfam" id="PF10642">
    <property type="entry name" value="Tom5"/>
    <property type="match status" value="1"/>
</dbReference>
<keyword evidence="5" id="KW-0653">Protein transport</keyword>
<dbReference type="AlphaFoldDB" id="A0A9P7YUL4"/>
<keyword evidence="3 10" id="KW-0812">Transmembrane</keyword>
<evidence type="ECO:0000256" key="2">
    <source>
        <dbReference type="ARBA" id="ARBA00022448"/>
    </source>
</evidence>
<evidence type="ECO:0000256" key="10">
    <source>
        <dbReference type="SAM" id="Phobius"/>
    </source>
</evidence>
<dbReference type="EMBL" id="MU254609">
    <property type="protein sequence ID" value="KAG9240070.1"/>
    <property type="molecule type" value="Genomic_DNA"/>
</dbReference>
<evidence type="ECO:0000256" key="1">
    <source>
        <dbReference type="ARBA" id="ARBA00004572"/>
    </source>
</evidence>
<evidence type="ECO:0000256" key="5">
    <source>
        <dbReference type="ARBA" id="ARBA00022927"/>
    </source>
</evidence>
<dbReference type="GO" id="GO:0015031">
    <property type="term" value="P:protein transport"/>
    <property type="evidence" value="ECO:0007669"/>
    <property type="project" value="UniProtKB-KW"/>
</dbReference>
<dbReference type="GO" id="GO:0006626">
    <property type="term" value="P:protein targeting to mitochondrion"/>
    <property type="evidence" value="ECO:0007669"/>
    <property type="project" value="UniProtKB-ARBA"/>
</dbReference>
<comment type="subcellular location">
    <subcellularLocation>
        <location evidence="1">Mitochondrion outer membrane</location>
        <topology evidence="1">Single-pass membrane protein</topology>
    </subcellularLocation>
</comment>
<organism evidence="11 12">
    <name type="scientific">Calycina marina</name>
    <dbReference type="NCBI Taxonomy" id="1763456"/>
    <lineage>
        <taxon>Eukaryota</taxon>
        <taxon>Fungi</taxon>
        <taxon>Dikarya</taxon>
        <taxon>Ascomycota</taxon>
        <taxon>Pezizomycotina</taxon>
        <taxon>Leotiomycetes</taxon>
        <taxon>Helotiales</taxon>
        <taxon>Pezizellaceae</taxon>
        <taxon>Calycina</taxon>
    </lineage>
</organism>
<keyword evidence="6 10" id="KW-1133">Transmembrane helix</keyword>
<dbReference type="OrthoDB" id="4150500at2759"/>
<keyword evidence="12" id="KW-1185">Reference proteome</keyword>
<sequence length="49" mass="5276">MFGGPPPQVSVAEIRAREDEAVVAVQQVLFGAILLYLSPFAVHAVKKLI</sequence>
<dbReference type="GO" id="GO:0005741">
    <property type="term" value="C:mitochondrial outer membrane"/>
    <property type="evidence" value="ECO:0007669"/>
    <property type="project" value="UniProtKB-SubCell"/>
</dbReference>
<proteinExistence type="inferred from homology"/>
<evidence type="ECO:0000313" key="11">
    <source>
        <dbReference type="EMBL" id="KAG9240070.1"/>
    </source>
</evidence>
<keyword evidence="2" id="KW-0813">Transport</keyword>
<evidence type="ECO:0000256" key="8">
    <source>
        <dbReference type="ARBA" id="ARBA00023136"/>
    </source>
</evidence>
<dbReference type="Proteomes" id="UP000887226">
    <property type="component" value="Unassembled WGS sequence"/>
</dbReference>
<accession>A0A9P7YUL4</accession>
<evidence type="ECO:0000313" key="12">
    <source>
        <dbReference type="Proteomes" id="UP000887226"/>
    </source>
</evidence>
<comment type="similarity">
    <text evidence="9">Belongs to the Tom5 family.</text>
</comment>
<protein>
    <submittedName>
        <fullName evidence="11">Mitochondrial outer membrane translocase complex, subunit Tom5</fullName>
    </submittedName>
</protein>
<feature type="transmembrane region" description="Helical" evidence="10">
    <location>
        <begin position="24"/>
        <end position="45"/>
    </location>
</feature>
<keyword evidence="8 10" id="KW-0472">Membrane</keyword>
<dbReference type="InterPro" id="IPR019603">
    <property type="entry name" value="Tom5"/>
</dbReference>
<gene>
    <name evidence="11" type="ORF">BJ878DRAFT_546642</name>
</gene>